<proteinExistence type="predicted"/>
<comment type="caution">
    <text evidence="2">The sequence shown here is derived from an EMBL/GenBank/DDBJ whole genome shotgun (WGS) entry which is preliminary data.</text>
</comment>
<dbReference type="EMBL" id="VOBR01000034">
    <property type="protein sequence ID" value="TWP46253.1"/>
    <property type="molecule type" value="Genomic_DNA"/>
</dbReference>
<evidence type="ECO:0000256" key="1">
    <source>
        <dbReference type="SAM" id="SignalP"/>
    </source>
</evidence>
<gene>
    <name evidence="2" type="ORF">FKR81_36560</name>
</gene>
<evidence type="ECO:0008006" key="4">
    <source>
        <dbReference type="Google" id="ProtNLM"/>
    </source>
</evidence>
<name>A0A563EHU4_9PSEU</name>
<reference evidence="2 3" key="1">
    <citation type="submission" date="2019-07" db="EMBL/GenBank/DDBJ databases">
        <title>Lentzea xizangensis sp. nov., isolated from Qinghai-Tibetan Plateau Soils.</title>
        <authorList>
            <person name="Huang J."/>
        </authorList>
    </citation>
    <scope>NUCLEOTIDE SEQUENCE [LARGE SCALE GENOMIC DNA]</scope>
    <source>
        <strain evidence="2 3">FXJ1.1311</strain>
    </source>
</reference>
<keyword evidence="3" id="KW-1185">Reference proteome</keyword>
<dbReference type="PROSITE" id="PS51257">
    <property type="entry name" value="PROKAR_LIPOPROTEIN"/>
    <property type="match status" value="1"/>
</dbReference>
<evidence type="ECO:0000313" key="2">
    <source>
        <dbReference type="EMBL" id="TWP46253.1"/>
    </source>
</evidence>
<organism evidence="2 3">
    <name type="scientific">Lentzea tibetensis</name>
    <dbReference type="NCBI Taxonomy" id="2591470"/>
    <lineage>
        <taxon>Bacteria</taxon>
        <taxon>Bacillati</taxon>
        <taxon>Actinomycetota</taxon>
        <taxon>Actinomycetes</taxon>
        <taxon>Pseudonocardiales</taxon>
        <taxon>Pseudonocardiaceae</taxon>
        <taxon>Lentzea</taxon>
    </lineage>
</organism>
<sequence>MRGNRFVVLGLGLLVLSGCSAAPKGQAPPPQIPRITAPTSASRTPVMVDRALPDDCELVVTADAMNQALGQELPGEPKLIIGIPEPGIGRAGKIDCYYGIPPGKALQEAAITIGLSSYVDELSARTRISESIEAERKDGAVVKEVDVGKQKGAMVSGKDQRLLIGSLGKSTFVVRARPGVVPDDKLPGILATLAQQSMTPPV</sequence>
<accession>A0A563EHU4</accession>
<dbReference type="RefSeq" id="WP_146358800.1">
    <property type="nucleotide sequence ID" value="NZ_VOBR01000034.1"/>
</dbReference>
<feature type="signal peptide" evidence="1">
    <location>
        <begin position="1"/>
        <end position="21"/>
    </location>
</feature>
<dbReference type="Proteomes" id="UP000316639">
    <property type="component" value="Unassembled WGS sequence"/>
</dbReference>
<protein>
    <recommendedName>
        <fullName evidence="4">DUF3558 domain-containing protein</fullName>
    </recommendedName>
</protein>
<evidence type="ECO:0000313" key="3">
    <source>
        <dbReference type="Proteomes" id="UP000316639"/>
    </source>
</evidence>
<feature type="chain" id="PRO_5021828325" description="DUF3558 domain-containing protein" evidence="1">
    <location>
        <begin position="22"/>
        <end position="202"/>
    </location>
</feature>
<keyword evidence="1" id="KW-0732">Signal</keyword>
<dbReference type="AlphaFoldDB" id="A0A563EHU4"/>
<dbReference type="OrthoDB" id="3691226at2"/>